<evidence type="ECO:0000313" key="2">
    <source>
        <dbReference type="EMBL" id="KAK1749310.1"/>
    </source>
</evidence>
<keyword evidence="3" id="KW-1185">Reference proteome</keyword>
<name>A0AAD9DKN7_9STRA</name>
<feature type="transmembrane region" description="Helical" evidence="1">
    <location>
        <begin position="20"/>
        <end position="39"/>
    </location>
</feature>
<dbReference type="EMBL" id="JATAAI010000001">
    <property type="protein sequence ID" value="KAK1749310.1"/>
    <property type="molecule type" value="Genomic_DNA"/>
</dbReference>
<dbReference type="AlphaFoldDB" id="A0AAD9DKN7"/>
<dbReference type="PANTHER" id="PTHR13132:SF29">
    <property type="entry name" value="ALPHA-(1,6)-FUCOSYLTRANSFERASE"/>
    <property type="match status" value="1"/>
</dbReference>
<protein>
    <submittedName>
        <fullName evidence="2">Uncharacterized protein</fullName>
    </submittedName>
</protein>
<reference evidence="2" key="1">
    <citation type="submission" date="2023-06" db="EMBL/GenBank/DDBJ databases">
        <title>Survivors Of The Sea: Transcriptome response of Skeletonema marinoi to long-term dormancy.</title>
        <authorList>
            <person name="Pinder M.I.M."/>
            <person name="Kourtchenko O."/>
            <person name="Robertson E.K."/>
            <person name="Larsson T."/>
            <person name="Maumus F."/>
            <person name="Osuna-Cruz C.M."/>
            <person name="Vancaester E."/>
            <person name="Stenow R."/>
            <person name="Vandepoele K."/>
            <person name="Ploug H."/>
            <person name="Bruchert V."/>
            <person name="Godhe A."/>
            <person name="Topel M."/>
        </authorList>
    </citation>
    <scope>NUCLEOTIDE SEQUENCE</scope>
    <source>
        <strain evidence="2">R05AC</strain>
    </source>
</reference>
<gene>
    <name evidence="2" type="ORF">QTG54_001249</name>
</gene>
<evidence type="ECO:0000256" key="1">
    <source>
        <dbReference type="SAM" id="Phobius"/>
    </source>
</evidence>
<keyword evidence="1" id="KW-1133">Transmembrane helix</keyword>
<dbReference type="PANTHER" id="PTHR13132">
    <property type="entry name" value="ALPHA- 1,6 -FUCOSYLTRANSFERASE"/>
    <property type="match status" value="1"/>
</dbReference>
<organism evidence="2 3">
    <name type="scientific">Skeletonema marinoi</name>
    <dbReference type="NCBI Taxonomy" id="267567"/>
    <lineage>
        <taxon>Eukaryota</taxon>
        <taxon>Sar</taxon>
        <taxon>Stramenopiles</taxon>
        <taxon>Ochrophyta</taxon>
        <taxon>Bacillariophyta</taxon>
        <taxon>Coscinodiscophyceae</taxon>
        <taxon>Thalassiosirophycidae</taxon>
        <taxon>Thalassiosirales</taxon>
        <taxon>Skeletonemataceae</taxon>
        <taxon>Skeletonema</taxon>
        <taxon>Skeletonema marinoi-dohrnii complex</taxon>
    </lineage>
</organism>
<sequence length="435" mass="50097">MINCGEQQPRRRQRGGLIGLYRIIVIMVASFSAGLTFRFRSSLREPDGAKTGSRHRQFMFDGETETYFGNPRNRTEVNGTVCFRWSEELEADQWWNHHPSFEPFSENDDGACFIRMPLGEKSDFFNKLHSLQYDMDKCPQVHTRHMWSTGWGSDFKNIAGGLLYGIENDRPFQISFVKEGYAWQDGWHYSAFKPQFRNGRPPVCRTKDMFCYFLPLSLSPPWNMNITPANPFAGDGTISFAWANEYATRQKMWLRNNVYVNIKTNAPPISLPCAAIHVRRTDVALEETWARQHFAISDYLQKLKEKGTNTKNILLFTDDENALEEALEVHPEYNWMYLNISRHKGSSGYENHIAANNPANEVIALLSIFKLAKQCDTFVHGYSQFADEIYSNMVLTGKNITRLHVDEGLDVYNPSYTNTEAVLMKKLNRTNNTAA</sequence>
<dbReference type="GO" id="GO:0006487">
    <property type="term" value="P:protein N-linked glycosylation"/>
    <property type="evidence" value="ECO:0007669"/>
    <property type="project" value="TreeGrafter"/>
</dbReference>
<proteinExistence type="predicted"/>
<accession>A0AAD9DKN7</accession>
<dbReference type="Gene3D" id="3.40.50.11350">
    <property type="match status" value="1"/>
</dbReference>
<dbReference type="Proteomes" id="UP001224775">
    <property type="component" value="Unassembled WGS sequence"/>
</dbReference>
<keyword evidence="1" id="KW-0812">Transmembrane</keyword>
<comment type="caution">
    <text evidence="2">The sequence shown here is derived from an EMBL/GenBank/DDBJ whole genome shotgun (WGS) entry which is preliminary data.</text>
</comment>
<evidence type="ECO:0000313" key="3">
    <source>
        <dbReference type="Proteomes" id="UP001224775"/>
    </source>
</evidence>
<keyword evidence="1" id="KW-0472">Membrane</keyword>
<dbReference type="GO" id="GO:0046921">
    <property type="term" value="F:alpha-(1-&gt;6)-fucosyltransferase activity"/>
    <property type="evidence" value="ECO:0007669"/>
    <property type="project" value="TreeGrafter"/>
</dbReference>